<dbReference type="Proteomes" id="UP001464555">
    <property type="component" value="Unassembled WGS sequence"/>
</dbReference>
<reference evidence="2 3" key="1">
    <citation type="submission" date="2024-04" db="EMBL/GenBank/DDBJ databases">
        <title>Flavobacterium sp. DGU11 16S ribosomal RNA gene Genome sequencing and assembly.</title>
        <authorList>
            <person name="Park S."/>
        </authorList>
    </citation>
    <scope>NUCLEOTIDE SEQUENCE [LARGE SCALE GENOMIC DNA]</scope>
    <source>
        <strain evidence="2 3">DGU11</strain>
    </source>
</reference>
<comment type="caution">
    <text evidence="2">The sequence shown here is derived from an EMBL/GenBank/DDBJ whole genome shotgun (WGS) entry which is preliminary data.</text>
</comment>
<feature type="domain" description="Peptidoglycan binding-like" evidence="1">
    <location>
        <begin position="4"/>
        <end position="27"/>
    </location>
</feature>
<dbReference type="Gene3D" id="1.10.530.10">
    <property type="match status" value="1"/>
</dbReference>
<dbReference type="InterPro" id="IPR023346">
    <property type="entry name" value="Lysozyme-like_dom_sf"/>
</dbReference>
<accession>A0ABU9HUL4</accession>
<dbReference type="EMBL" id="JBBYHR010000002">
    <property type="protein sequence ID" value="MEL1243519.1"/>
    <property type="molecule type" value="Genomic_DNA"/>
</dbReference>
<evidence type="ECO:0000313" key="3">
    <source>
        <dbReference type="Proteomes" id="UP001464555"/>
    </source>
</evidence>
<keyword evidence="3" id="KW-1185">Reference proteome</keyword>
<dbReference type="PANTHER" id="PTHR34408:SF1">
    <property type="entry name" value="GLYCOSYL HYDROLASE FAMILY 19 DOMAIN-CONTAINING PROTEIN HI_1415"/>
    <property type="match status" value="1"/>
</dbReference>
<proteinExistence type="predicted"/>
<protein>
    <submittedName>
        <fullName evidence="2">Peptidoglycan-binding protein</fullName>
    </submittedName>
</protein>
<dbReference type="Pfam" id="PF01471">
    <property type="entry name" value="PG_binding_1"/>
    <property type="match status" value="1"/>
</dbReference>
<evidence type="ECO:0000313" key="2">
    <source>
        <dbReference type="EMBL" id="MEL1243519.1"/>
    </source>
</evidence>
<evidence type="ECO:0000259" key="1">
    <source>
        <dbReference type="Pfam" id="PF01471"/>
    </source>
</evidence>
<dbReference type="InterPro" id="IPR052354">
    <property type="entry name" value="Cell_Wall_Dynamics_Protein"/>
</dbReference>
<name>A0ABU9HUL4_9FLAO</name>
<gene>
    <name evidence="2" type="ORF">AAEO56_04535</name>
</gene>
<dbReference type="RefSeq" id="WP_341695835.1">
    <property type="nucleotide sequence ID" value="NZ_JBBYHR010000002.1"/>
</dbReference>
<sequence length="212" mass="23499">MNHIAEFQKNNGLNDDGVLGRVTIAKMCLLFGIKYDAQMAHFLANVHHETGGFKADTENLNYSAAGLAGTWPNRYQDAATGKPNALAQALASRPKKIANNVYANRMGNGDEASGDGWKFRGRGSLQLTGRNNYKLFSDFIKDAEIMSDPDCVATKYFWESALFYFTKNKLWGKMKGTAPADVKAVRKAVNGGYIGLEDVRAKFAYYYNLINK</sequence>
<dbReference type="PANTHER" id="PTHR34408">
    <property type="entry name" value="FAMILY PROTEIN, PUTATIVE-RELATED"/>
    <property type="match status" value="1"/>
</dbReference>
<dbReference type="SUPFAM" id="SSF53955">
    <property type="entry name" value="Lysozyme-like"/>
    <property type="match status" value="1"/>
</dbReference>
<organism evidence="2 3">
    <name type="scientific">Flavobacterium arundinis</name>
    <dbReference type="NCBI Taxonomy" id="3139143"/>
    <lineage>
        <taxon>Bacteria</taxon>
        <taxon>Pseudomonadati</taxon>
        <taxon>Bacteroidota</taxon>
        <taxon>Flavobacteriia</taxon>
        <taxon>Flavobacteriales</taxon>
        <taxon>Flavobacteriaceae</taxon>
        <taxon>Flavobacterium</taxon>
    </lineage>
</organism>
<dbReference type="InterPro" id="IPR002477">
    <property type="entry name" value="Peptidoglycan-bd-like"/>
</dbReference>